<dbReference type="SUPFAM" id="SSF52540">
    <property type="entry name" value="P-loop containing nucleoside triphosphate hydrolases"/>
    <property type="match status" value="1"/>
</dbReference>
<sequence length="317" mass="34016">MSMSGSLSPRETFTVRGHEAAVQLFLDALASGRLHHAWLLHGPAGIGKATLAFHLARVLLKATDSGSPAGRRVTAGTHADLMVIGRGVDERKGRLRPEIVADDVRPIQSFLHRTAAEGGWRVVIVDGAEFMNRHAANGLLKLLEEPPAQVAFFLVTASPGGLLPTIRSRCRGLALQPLADVDMRAVLQTMGYDAQDMPRLLATAHGAPGRAAFLALDRDGAIQRQVAEWLGRDAPRVTVEQAEAIARQDDGFALLCDLLGDAMTRRAREMALGDRTTEAARMAAGYAALSALRRETGRFNLDKTQAVLQAAAIVSEL</sequence>
<accession>A0AA35VA05</accession>
<dbReference type="Gene3D" id="3.40.50.300">
    <property type="entry name" value="P-loop containing nucleotide triphosphate hydrolases"/>
    <property type="match status" value="1"/>
</dbReference>
<dbReference type="GO" id="GO:0006261">
    <property type="term" value="P:DNA-templated DNA replication"/>
    <property type="evidence" value="ECO:0007669"/>
    <property type="project" value="TreeGrafter"/>
</dbReference>
<reference evidence="1" key="1">
    <citation type="submission" date="2023-03" db="EMBL/GenBank/DDBJ databases">
        <authorList>
            <person name="Cleenwerck I."/>
        </authorList>
    </citation>
    <scope>NUCLEOTIDE SEQUENCE</scope>
    <source>
        <strain evidence="1">LMG 32879</strain>
    </source>
</reference>
<gene>
    <name evidence="1" type="ORF">LMG32879_000490</name>
</gene>
<dbReference type="InterPro" id="IPR050238">
    <property type="entry name" value="DNA_Rep/Repair_Clamp_Loader"/>
</dbReference>
<dbReference type="NCBIfam" id="NF005677">
    <property type="entry name" value="PRK07471.1"/>
    <property type="match status" value="1"/>
</dbReference>
<protein>
    <submittedName>
        <fullName evidence="1">DNA polymerase III subunit delta</fullName>
        <ecNumber evidence="1">2.7.7.7</ecNumber>
    </submittedName>
</protein>
<keyword evidence="1" id="KW-0808">Transferase</keyword>
<dbReference type="GO" id="GO:0009360">
    <property type="term" value="C:DNA polymerase III complex"/>
    <property type="evidence" value="ECO:0007669"/>
    <property type="project" value="TreeGrafter"/>
</dbReference>
<dbReference type="EMBL" id="CATKSH010000002">
    <property type="protein sequence ID" value="CAI9119670.1"/>
    <property type="molecule type" value="Genomic_DNA"/>
</dbReference>
<evidence type="ECO:0000313" key="2">
    <source>
        <dbReference type="Proteomes" id="UP001176960"/>
    </source>
</evidence>
<organism evidence="1 2">
    <name type="scientific">Brytella acorum</name>
    <dbReference type="NCBI Taxonomy" id="2959299"/>
    <lineage>
        <taxon>Bacteria</taxon>
        <taxon>Pseudomonadati</taxon>
        <taxon>Pseudomonadota</taxon>
        <taxon>Alphaproteobacteria</taxon>
        <taxon>Acetobacterales</taxon>
        <taxon>Acetobacteraceae</taxon>
        <taxon>Brytella</taxon>
    </lineage>
</organism>
<dbReference type="PANTHER" id="PTHR11669:SF8">
    <property type="entry name" value="DNA POLYMERASE III SUBUNIT DELTA"/>
    <property type="match status" value="1"/>
</dbReference>
<keyword evidence="1" id="KW-0548">Nucleotidyltransferase</keyword>
<dbReference type="PANTHER" id="PTHR11669">
    <property type="entry name" value="REPLICATION FACTOR C / DNA POLYMERASE III GAMMA-TAU SUBUNIT"/>
    <property type="match status" value="1"/>
</dbReference>
<dbReference type="InterPro" id="IPR027417">
    <property type="entry name" value="P-loop_NTPase"/>
</dbReference>
<dbReference type="Proteomes" id="UP001176960">
    <property type="component" value="Unassembled WGS sequence"/>
</dbReference>
<dbReference type="GO" id="GO:0003887">
    <property type="term" value="F:DNA-directed DNA polymerase activity"/>
    <property type="evidence" value="ECO:0007669"/>
    <property type="project" value="UniProtKB-EC"/>
</dbReference>
<proteinExistence type="predicted"/>
<dbReference type="EC" id="2.7.7.7" evidence="1"/>
<keyword evidence="2" id="KW-1185">Reference proteome</keyword>
<dbReference type="AlphaFoldDB" id="A0AA35VA05"/>
<evidence type="ECO:0000313" key="1">
    <source>
        <dbReference type="EMBL" id="CAI9119670.1"/>
    </source>
</evidence>
<dbReference type="Pfam" id="PF13177">
    <property type="entry name" value="DNA_pol3_delta2"/>
    <property type="match status" value="1"/>
</dbReference>
<name>A0AA35VA05_9PROT</name>
<comment type="caution">
    <text evidence="1">The sequence shown here is derived from an EMBL/GenBank/DDBJ whole genome shotgun (WGS) entry which is preliminary data.</text>
</comment>